<reference evidence="2 3" key="1">
    <citation type="submission" date="2018-10" db="EMBL/GenBank/DDBJ databases">
        <title>Isolation, diversity and antibacterial activity of antinobacteria from the wheat rhizosphere soil.</title>
        <authorList>
            <person name="Sun T."/>
        </authorList>
    </citation>
    <scope>NUCLEOTIDE SEQUENCE [LARGE SCALE GENOMIC DNA]</scope>
    <source>
        <strain evidence="2 3">SJ-23</strain>
    </source>
</reference>
<proteinExistence type="predicted"/>
<gene>
    <name evidence="2" type="ORF">EDM22_09660</name>
</gene>
<dbReference type="Proteomes" id="UP000275048">
    <property type="component" value="Unassembled WGS sequence"/>
</dbReference>
<evidence type="ECO:0000256" key="1">
    <source>
        <dbReference type="SAM" id="Phobius"/>
    </source>
</evidence>
<organism evidence="2 3">
    <name type="scientific">Agromyces tardus</name>
    <dbReference type="NCBI Taxonomy" id="2583849"/>
    <lineage>
        <taxon>Bacteria</taxon>
        <taxon>Bacillati</taxon>
        <taxon>Actinomycetota</taxon>
        <taxon>Actinomycetes</taxon>
        <taxon>Micrococcales</taxon>
        <taxon>Microbacteriaceae</taxon>
        <taxon>Agromyces</taxon>
    </lineage>
</organism>
<keyword evidence="1" id="KW-0472">Membrane</keyword>
<feature type="transmembrane region" description="Helical" evidence="1">
    <location>
        <begin position="95"/>
        <end position="113"/>
    </location>
</feature>
<keyword evidence="3" id="KW-1185">Reference proteome</keyword>
<sequence>MPFGPVVGIVAADTLGRTDRADAAEEEEPMAGTRPGGVTLVAVLTWISGAINIIAGVFGLFPGGTDFWYAVGLIILGLVIAAVASGLLRGSRLSRTLVTIVQVISLISGVFAIVNGPLWSGLGTVLIAIIVLVILWSRRANEFFQG</sequence>
<comment type="caution">
    <text evidence="2">The sequence shown here is derived from an EMBL/GenBank/DDBJ whole genome shotgun (WGS) entry which is preliminary data.</text>
</comment>
<evidence type="ECO:0000313" key="2">
    <source>
        <dbReference type="EMBL" id="RNB49715.1"/>
    </source>
</evidence>
<feature type="transmembrane region" description="Helical" evidence="1">
    <location>
        <begin position="67"/>
        <end position="88"/>
    </location>
</feature>
<keyword evidence="1" id="KW-1133">Transmembrane helix</keyword>
<dbReference type="AlphaFoldDB" id="A0A3M8AGT6"/>
<dbReference type="EMBL" id="RHHB01000015">
    <property type="protein sequence ID" value="RNB49715.1"/>
    <property type="molecule type" value="Genomic_DNA"/>
</dbReference>
<keyword evidence="1" id="KW-0812">Transmembrane</keyword>
<feature type="transmembrane region" description="Helical" evidence="1">
    <location>
        <begin position="38"/>
        <end position="61"/>
    </location>
</feature>
<evidence type="ECO:0000313" key="3">
    <source>
        <dbReference type="Proteomes" id="UP000275048"/>
    </source>
</evidence>
<feature type="transmembrane region" description="Helical" evidence="1">
    <location>
        <begin position="119"/>
        <end position="137"/>
    </location>
</feature>
<name>A0A3M8AGT6_9MICO</name>
<accession>A0A3M8AGT6</accession>
<protein>
    <submittedName>
        <fullName evidence="2">Uncharacterized protein</fullName>
    </submittedName>
</protein>